<accession>A0ACA9L4V1</accession>
<name>A0ACA9L4V1_9GLOM</name>
<dbReference type="Proteomes" id="UP000789525">
    <property type="component" value="Unassembled WGS sequence"/>
</dbReference>
<sequence>MDKTVDVKRNIQDEKVPHIPEEQEHHKHEETYEDLNDSVSICVRSRHYDDDNGEHNNL</sequence>
<organism evidence="1 2">
    <name type="scientific">Acaulospora colombiana</name>
    <dbReference type="NCBI Taxonomy" id="27376"/>
    <lineage>
        <taxon>Eukaryota</taxon>
        <taxon>Fungi</taxon>
        <taxon>Fungi incertae sedis</taxon>
        <taxon>Mucoromycota</taxon>
        <taxon>Glomeromycotina</taxon>
        <taxon>Glomeromycetes</taxon>
        <taxon>Diversisporales</taxon>
        <taxon>Acaulosporaceae</taxon>
        <taxon>Acaulospora</taxon>
    </lineage>
</organism>
<keyword evidence="2" id="KW-1185">Reference proteome</keyword>
<proteinExistence type="predicted"/>
<evidence type="ECO:0000313" key="2">
    <source>
        <dbReference type="Proteomes" id="UP000789525"/>
    </source>
</evidence>
<evidence type="ECO:0000313" key="1">
    <source>
        <dbReference type="EMBL" id="CAG8507391.1"/>
    </source>
</evidence>
<gene>
    <name evidence="1" type="ORF">ACOLOM_LOCUS3065</name>
</gene>
<comment type="caution">
    <text evidence="1">The sequence shown here is derived from an EMBL/GenBank/DDBJ whole genome shotgun (WGS) entry which is preliminary data.</text>
</comment>
<dbReference type="EMBL" id="CAJVPT010004388">
    <property type="protein sequence ID" value="CAG8507391.1"/>
    <property type="molecule type" value="Genomic_DNA"/>
</dbReference>
<reference evidence="1" key="1">
    <citation type="submission" date="2021-06" db="EMBL/GenBank/DDBJ databases">
        <authorList>
            <person name="Kallberg Y."/>
            <person name="Tangrot J."/>
            <person name="Rosling A."/>
        </authorList>
    </citation>
    <scope>NUCLEOTIDE SEQUENCE</scope>
    <source>
        <strain evidence="1">CL356</strain>
    </source>
</reference>
<protein>
    <submittedName>
        <fullName evidence="1">1794_t:CDS:1</fullName>
    </submittedName>
</protein>